<protein>
    <recommendedName>
        <fullName evidence="12">Fluoride-specific ion channel FluC</fullName>
    </recommendedName>
</protein>
<dbReference type="HAMAP" id="MF_00454">
    <property type="entry name" value="FluC"/>
    <property type="match status" value="1"/>
</dbReference>
<dbReference type="GO" id="GO:0062054">
    <property type="term" value="F:fluoride channel activity"/>
    <property type="evidence" value="ECO:0007669"/>
    <property type="project" value="UniProtKB-UniRule"/>
</dbReference>
<keyword evidence="8 12" id="KW-0472">Membrane</keyword>
<feature type="transmembrane region" description="Helical" evidence="12">
    <location>
        <begin position="6"/>
        <end position="26"/>
    </location>
</feature>
<keyword evidence="6 12" id="KW-0915">Sodium</keyword>
<comment type="caution">
    <text evidence="13">The sequence shown here is derived from an EMBL/GenBank/DDBJ whole genome shotgun (WGS) entry which is preliminary data.</text>
</comment>
<dbReference type="InterPro" id="IPR003691">
    <property type="entry name" value="FluC"/>
</dbReference>
<comment type="similarity">
    <text evidence="10 12">Belongs to the fluoride channel Fluc/FEX (TC 1.A.43) family.</text>
</comment>
<keyword evidence="9 12" id="KW-0407">Ion channel</keyword>
<evidence type="ECO:0000256" key="9">
    <source>
        <dbReference type="ARBA" id="ARBA00023303"/>
    </source>
</evidence>
<keyword evidence="12" id="KW-0813">Transport</keyword>
<organism evidence="13 14">
    <name type="scientific">Wenzhouxiangella sediminis</name>
    <dbReference type="NCBI Taxonomy" id="1792836"/>
    <lineage>
        <taxon>Bacteria</taxon>
        <taxon>Pseudomonadati</taxon>
        <taxon>Pseudomonadota</taxon>
        <taxon>Gammaproteobacteria</taxon>
        <taxon>Chromatiales</taxon>
        <taxon>Wenzhouxiangellaceae</taxon>
        <taxon>Wenzhouxiangella</taxon>
    </lineage>
</organism>
<keyword evidence="7 12" id="KW-0406">Ion transport</keyword>
<proteinExistence type="inferred from homology"/>
<keyword evidence="3" id="KW-0997">Cell inner membrane</keyword>
<dbReference type="GO" id="GO:0005886">
    <property type="term" value="C:plasma membrane"/>
    <property type="evidence" value="ECO:0007669"/>
    <property type="project" value="UniProtKB-SubCell"/>
</dbReference>
<dbReference type="Proteomes" id="UP000260351">
    <property type="component" value="Unassembled WGS sequence"/>
</dbReference>
<comment type="catalytic activity">
    <reaction evidence="11">
        <text>fluoride(in) = fluoride(out)</text>
        <dbReference type="Rhea" id="RHEA:76159"/>
        <dbReference type="ChEBI" id="CHEBI:17051"/>
    </reaction>
    <physiologicalReaction direction="left-to-right" evidence="11">
        <dbReference type="Rhea" id="RHEA:76160"/>
    </physiologicalReaction>
</comment>
<feature type="binding site" evidence="12">
    <location>
        <position position="75"/>
    </location>
    <ligand>
        <name>Na(+)</name>
        <dbReference type="ChEBI" id="CHEBI:29101"/>
        <note>structural</note>
    </ligand>
</feature>
<accession>A0A3E1KBV3</accession>
<evidence type="ECO:0000256" key="2">
    <source>
        <dbReference type="ARBA" id="ARBA00022475"/>
    </source>
</evidence>
<comment type="function">
    <text evidence="12">Fluoride-specific ion channel. Important for reducing fluoride concentration in the cell, thus reducing its toxicity.</text>
</comment>
<evidence type="ECO:0000256" key="7">
    <source>
        <dbReference type="ARBA" id="ARBA00023065"/>
    </source>
</evidence>
<dbReference type="Pfam" id="PF02537">
    <property type="entry name" value="CRCB"/>
    <property type="match status" value="1"/>
</dbReference>
<dbReference type="GO" id="GO:0140114">
    <property type="term" value="P:cellular detoxification of fluoride"/>
    <property type="evidence" value="ECO:0007669"/>
    <property type="project" value="UniProtKB-UniRule"/>
</dbReference>
<evidence type="ECO:0000313" key="13">
    <source>
        <dbReference type="EMBL" id="RFF31979.1"/>
    </source>
</evidence>
<keyword evidence="4 12" id="KW-0812">Transmembrane</keyword>
<evidence type="ECO:0000256" key="3">
    <source>
        <dbReference type="ARBA" id="ARBA00022519"/>
    </source>
</evidence>
<reference evidence="13 14" key="1">
    <citation type="submission" date="2018-08" db="EMBL/GenBank/DDBJ databases">
        <title>Wenzhouxiangella salilacus sp. nov., a novel bacterium isolated from a saline lake in Xinjiang Province, China.</title>
        <authorList>
            <person name="Han S."/>
        </authorList>
    </citation>
    <scope>NUCLEOTIDE SEQUENCE [LARGE SCALE GENOMIC DNA]</scope>
    <source>
        <strain evidence="13 14">XDB06</strain>
    </source>
</reference>
<dbReference type="GO" id="GO:0046872">
    <property type="term" value="F:metal ion binding"/>
    <property type="evidence" value="ECO:0007669"/>
    <property type="project" value="UniProtKB-KW"/>
</dbReference>
<keyword evidence="2 12" id="KW-1003">Cell membrane</keyword>
<evidence type="ECO:0000256" key="5">
    <source>
        <dbReference type="ARBA" id="ARBA00022989"/>
    </source>
</evidence>
<evidence type="ECO:0000256" key="6">
    <source>
        <dbReference type="ARBA" id="ARBA00023053"/>
    </source>
</evidence>
<evidence type="ECO:0000256" key="8">
    <source>
        <dbReference type="ARBA" id="ARBA00023136"/>
    </source>
</evidence>
<feature type="transmembrane region" description="Helical" evidence="12">
    <location>
        <begin position="94"/>
        <end position="113"/>
    </location>
</feature>
<feature type="transmembrane region" description="Helical" evidence="12">
    <location>
        <begin position="38"/>
        <end position="55"/>
    </location>
</feature>
<dbReference type="EMBL" id="QUZK01000014">
    <property type="protein sequence ID" value="RFF31979.1"/>
    <property type="molecule type" value="Genomic_DNA"/>
</dbReference>
<feature type="transmembrane region" description="Helical" evidence="12">
    <location>
        <begin position="61"/>
        <end position="82"/>
    </location>
</feature>
<sequence>MVELAWVGLGSALGAVARFGLGEWLLRSGFTYPLATTLAVNLSGCLAAGALAGSLETSGTLVSGFLLGGFLGSYTTVSTFSMETVGLWQSRRRVAAAGYVLVSIAGGLLFALAGRMVAAGIGS</sequence>
<evidence type="ECO:0000256" key="10">
    <source>
        <dbReference type="ARBA" id="ARBA00035120"/>
    </source>
</evidence>
<dbReference type="AlphaFoldDB" id="A0A3E1KBV3"/>
<name>A0A3E1KBV3_9GAMM</name>
<dbReference type="OrthoDB" id="9806299at2"/>
<comment type="activity regulation">
    <text evidence="12">Na(+) is not transported, but it plays an essential structural role and its presence is essential for fluoride channel function.</text>
</comment>
<keyword evidence="14" id="KW-1185">Reference proteome</keyword>
<evidence type="ECO:0000313" key="14">
    <source>
        <dbReference type="Proteomes" id="UP000260351"/>
    </source>
</evidence>
<dbReference type="PANTHER" id="PTHR28259">
    <property type="entry name" value="FLUORIDE EXPORT PROTEIN 1-RELATED"/>
    <property type="match status" value="1"/>
</dbReference>
<evidence type="ECO:0000256" key="1">
    <source>
        <dbReference type="ARBA" id="ARBA00004651"/>
    </source>
</evidence>
<keyword evidence="12" id="KW-0479">Metal-binding</keyword>
<gene>
    <name evidence="12" type="primary">fluC</name>
    <name evidence="12" type="synonym">crcB</name>
    <name evidence="13" type="ORF">DZC52_03020</name>
</gene>
<evidence type="ECO:0000256" key="12">
    <source>
        <dbReference type="HAMAP-Rule" id="MF_00454"/>
    </source>
</evidence>
<evidence type="ECO:0000256" key="11">
    <source>
        <dbReference type="ARBA" id="ARBA00035585"/>
    </source>
</evidence>
<comment type="subcellular location">
    <subcellularLocation>
        <location evidence="1 12">Cell membrane</location>
        <topology evidence="1 12">Multi-pass membrane protein</topology>
    </subcellularLocation>
</comment>
<feature type="binding site" evidence="12">
    <location>
        <position position="72"/>
    </location>
    <ligand>
        <name>Na(+)</name>
        <dbReference type="ChEBI" id="CHEBI:29101"/>
        <note>structural</note>
    </ligand>
</feature>
<evidence type="ECO:0000256" key="4">
    <source>
        <dbReference type="ARBA" id="ARBA00022692"/>
    </source>
</evidence>
<dbReference type="PANTHER" id="PTHR28259:SF1">
    <property type="entry name" value="FLUORIDE EXPORT PROTEIN 1-RELATED"/>
    <property type="match status" value="1"/>
</dbReference>
<keyword evidence="5 12" id="KW-1133">Transmembrane helix</keyword>
<dbReference type="RefSeq" id="WP_116649637.1">
    <property type="nucleotide sequence ID" value="NZ_QUZK01000014.1"/>
</dbReference>